<feature type="transmembrane region" description="Helical" evidence="1">
    <location>
        <begin position="12"/>
        <end position="28"/>
    </location>
</feature>
<reference evidence="2" key="1">
    <citation type="submission" date="2020-11" db="EMBL/GenBank/DDBJ databases">
        <title>Isolation and identification of active actinomycetes.</title>
        <authorList>
            <person name="Sun X."/>
        </authorList>
    </citation>
    <scope>NUCLEOTIDE SEQUENCE</scope>
    <source>
        <strain evidence="2">NEAU-A11</strain>
    </source>
</reference>
<dbReference type="NCBIfam" id="NF038065">
    <property type="entry name" value="Pr6Pr"/>
    <property type="match status" value="1"/>
</dbReference>
<keyword evidence="1" id="KW-1133">Transmembrane helix</keyword>
<protein>
    <submittedName>
        <fullName evidence="2">Pr6Pr family membrane protein</fullName>
    </submittedName>
</protein>
<comment type="caution">
    <text evidence="2">The sequence shown here is derived from an EMBL/GenBank/DDBJ whole genome shotgun (WGS) entry which is preliminary data.</text>
</comment>
<organism evidence="2 3">
    <name type="scientific">Actinoplanes aureus</name>
    <dbReference type="NCBI Taxonomy" id="2792083"/>
    <lineage>
        <taxon>Bacteria</taxon>
        <taxon>Bacillati</taxon>
        <taxon>Actinomycetota</taxon>
        <taxon>Actinomycetes</taxon>
        <taxon>Micromonosporales</taxon>
        <taxon>Micromonosporaceae</taxon>
        <taxon>Actinoplanes</taxon>
    </lineage>
</organism>
<feature type="transmembrane region" description="Helical" evidence="1">
    <location>
        <begin position="185"/>
        <end position="206"/>
    </location>
</feature>
<dbReference type="InterPro" id="IPR049713">
    <property type="entry name" value="Pr6Pr-like"/>
</dbReference>
<gene>
    <name evidence="2" type="ORF">I4J89_09380</name>
</gene>
<evidence type="ECO:0000256" key="1">
    <source>
        <dbReference type="SAM" id="Phobius"/>
    </source>
</evidence>
<feature type="transmembrane region" description="Helical" evidence="1">
    <location>
        <begin position="34"/>
        <end position="57"/>
    </location>
</feature>
<proteinExistence type="predicted"/>
<name>A0A931FWD7_9ACTN</name>
<accession>A0A931FWD7</accession>
<keyword evidence="1" id="KW-0472">Membrane</keyword>
<evidence type="ECO:0000313" key="3">
    <source>
        <dbReference type="Proteomes" id="UP000598146"/>
    </source>
</evidence>
<keyword evidence="3" id="KW-1185">Reference proteome</keyword>
<dbReference type="EMBL" id="JADQTO010000004">
    <property type="protein sequence ID" value="MBG0561672.1"/>
    <property type="molecule type" value="Genomic_DNA"/>
</dbReference>
<keyword evidence="1" id="KW-0812">Transmembrane</keyword>
<dbReference type="AlphaFoldDB" id="A0A931FWD7"/>
<feature type="transmembrane region" description="Helical" evidence="1">
    <location>
        <begin position="108"/>
        <end position="129"/>
    </location>
</feature>
<sequence>MEDAVPFYLRPQLWWRTAIVVCAAAGLLTGEHRIVFYTCQSNLIVLGYFAGALYWMVRRRTVEAPAPRLRGPVTLWILITCLISHFVLNHGASPLPGLADPDPGTALANWSLFLVHYVVPVMVVADWAAFGPRRLAPWRDLPLWLLFPLGYGVTSVFRAILFPAAPNRYPYPFLDPALHGGYDGVAVQMLTLAVYFAVLGALLIGIDRLGARLSRPTSAEALSTAA</sequence>
<feature type="transmembrane region" description="Helical" evidence="1">
    <location>
        <begin position="69"/>
        <end position="88"/>
    </location>
</feature>
<dbReference type="Proteomes" id="UP000598146">
    <property type="component" value="Unassembled WGS sequence"/>
</dbReference>
<evidence type="ECO:0000313" key="2">
    <source>
        <dbReference type="EMBL" id="MBG0561672.1"/>
    </source>
</evidence>
<feature type="transmembrane region" description="Helical" evidence="1">
    <location>
        <begin position="141"/>
        <end position="165"/>
    </location>
</feature>